<dbReference type="GO" id="GO:0008270">
    <property type="term" value="F:zinc ion binding"/>
    <property type="evidence" value="ECO:0007669"/>
    <property type="project" value="UniProtKB-KW"/>
</dbReference>
<feature type="compositionally biased region" description="Low complexity" evidence="15">
    <location>
        <begin position="66"/>
        <end position="86"/>
    </location>
</feature>
<keyword evidence="9" id="KW-0238">DNA-binding</keyword>
<dbReference type="InterPro" id="IPR005733">
    <property type="entry name" value="TopoI_bac-type"/>
</dbReference>
<comment type="caution">
    <text evidence="18">The sequence shown here is derived from an EMBL/GenBank/DDBJ whole genome shotgun (WGS) entry which is preliminary data.</text>
</comment>
<evidence type="ECO:0000256" key="14">
    <source>
        <dbReference type="ARBA" id="ARBA00032877"/>
    </source>
</evidence>
<dbReference type="Gene3D" id="3.40.50.140">
    <property type="match status" value="1"/>
</dbReference>
<dbReference type="Gene3D" id="1.10.290.10">
    <property type="entry name" value="Topoisomerase I, domain 4"/>
    <property type="match status" value="1"/>
</dbReference>
<dbReference type="InterPro" id="IPR013825">
    <property type="entry name" value="Topo_IA_cen_sub2"/>
</dbReference>
<dbReference type="SUPFAM" id="SSF57783">
    <property type="entry name" value="Zinc beta-ribbon"/>
    <property type="match status" value="1"/>
</dbReference>
<evidence type="ECO:0000259" key="16">
    <source>
        <dbReference type="PROSITE" id="PS50880"/>
    </source>
</evidence>
<keyword evidence="6" id="KW-0862">Zinc</keyword>
<evidence type="ECO:0000256" key="12">
    <source>
        <dbReference type="ARBA" id="ARBA00031985"/>
    </source>
</evidence>
<evidence type="ECO:0000259" key="17">
    <source>
        <dbReference type="PROSITE" id="PS52039"/>
    </source>
</evidence>
<evidence type="ECO:0000256" key="11">
    <source>
        <dbReference type="ARBA" id="ARBA00030003"/>
    </source>
</evidence>
<dbReference type="Gene3D" id="1.10.460.10">
    <property type="entry name" value="Topoisomerase I, domain 2"/>
    <property type="match status" value="1"/>
</dbReference>
<dbReference type="SMART" id="SM00493">
    <property type="entry name" value="TOPRIM"/>
    <property type="match status" value="1"/>
</dbReference>
<evidence type="ECO:0000313" key="18">
    <source>
        <dbReference type="EMBL" id="MPL92034.1"/>
    </source>
</evidence>
<reference evidence="18" key="1">
    <citation type="submission" date="2019-08" db="EMBL/GenBank/DDBJ databases">
        <authorList>
            <person name="Kucharzyk K."/>
            <person name="Murdoch R.W."/>
            <person name="Higgins S."/>
            <person name="Loffler F."/>
        </authorList>
    </citation>
    <scope>NUCLEOTIDE SEQUENCE</scope>
</reference>
<dbReference type="GO" id="GO:0003917">
    <property type="term" value="F:DNA topoisomerase type I (single strand cut, ATP-independent) activity"/>
    <property type="evidence" value="ECO:0007669"/>
    <property type="project" value="UniProtKB-EC"/>
</dbReference>
<keyword evidence="8" id="KW-0799">Topoisomerase</keyword>
<dbReference type="InterPro" id="IPR023405">
    <property type="entry name" value="Topo_IA_core_domain"/>
</dbReference>
<dbReference type="GO" id="GO:0005694">
    <property type="term" value="C:chromosome"/>
    <property type="evidence" value="ECO:0007669"/>
    <property type="project" value="InterPro"/>
</dbReference>
<dbReference type="InterPro" id="IPR034149">
    <property type="entry name" value="TOPRIM_TopoI"/>
</dbReference>
<dbReference type="InterPro" id="IPR013824">
    <property type="entry name" value="Topo_IA_cen_sub1"/>
</dbReference>
<protein>
    <recommendedName>
        <fullName evidence="3">DNA topoisomerase</fullName>
        <ecNumber evidence="3">5.6.2.1</ecNumber>
    </recommendedName>
    <alternativeName>
        <fullName evidence="14">Omega-protein</fullName>
    </alternativeName>
    <alternativeName>
        <fullName evidence="13">Relaxing enzyme</fullName>
    </alternativeName>
    <alternativeName>
        <fullName evidence="11">Swivelase</fullName>
    </alternativeName>
    <alternativeName>
        <fullName evidence="12">Untwisting enzyme</fullName>
    </alternativeName>
</protein>
<comment type="similarity">
    <text evidence="2">Belongs to the type IA topoisomerase family.</text>
</comment>
<dbReference type="InterPro" id="IPR028612">
    <property type="entry name" value="Topoisom_1_IA"/>
</dbReference>
<evidence type="ECO:0000256" key="4">
    <source>
        <dbReference type="ARBA" id="ARBA00022723"/>
    </source>
</evidence>
<dbReference type="PRINTS" id="PR00417">
    <property type="entry name" value="PRTPISMRASEI"/>
</dbReference>
<keyword evidence="7" id="KW-0460">Magnesium</keyword>
<dbReference type="Gene3D" id="3.30.65.10">
    <property type="entry name" value="Bacterial Topoisomerase I, domain 1"/>
    <property type="match status" value="2"/>
</dbReference>
<evidence type="ECO:0000256" key="13">
    <source>
        <dbReference type="ARBA" id="ARBA00032235"/>
    </source>
</evidence>
<dbReference type="SUPFAM" id="SSF56712">
    <property type="entry name" value="Prokaryotic type I DNA topoisomerase"/>
    <property type="match status" value="1"/>
</dbReference>
<dbReference type="InterPro" id="IPR000380">
    <property type="entry name" value="Topo_IA"/>
</dbReference>
<proteinExistence type="inferred from homology"/>
<dbReference type="Pfam" id="PF01131">
    <property type="entry name" value="Topoisom_bac"/>
    <property type="match status" value="1"/>
</dbReference>
<dbReference type="InterPro" id="IPR003601">
    <property type="entry name" value="Topo_IA_2"/>
</dbReference>
<gene>
    <name evidence="18" type="primary">topA_19</name>
    <name evidence="18" type="ORF">SDC9_38125</name>
</gene>
<dbReference type="EMBL" id="VSSQ01000346">
    <property type="protein sequence ID" value="MPL92034.1"/>
    <property type="molecule type" value="Genomic_DNA"/>
</dbReference>
<dbReference type="AlphaFoldDB" id="A0A644VKV3"/>
<name>A0A644VKV3_9ZZZZ</name>
<sequence length="802" mass="87291">MAKAAKKEGTAPRTAPLSPPEKQPAKTEAPVKRKASSSATEKKKAPGAGKKTAAPGRKKSPAAGRTSSSPAAAEKTKKTPPAAGKKTAGRSKASSSLPETGTGKALVIVESPTKAKTLTKILGPKYVVKSSVGHIRDLPKSRLAIDVENDFAPEYILVKGKAKVKNELTGLAQKASRVILASDPDREGEAIAWHLCELLDIDPASPCRVRFYEITPGAVREAVKNPEEVNMSKVEAQQARRILDRLVGYTLSPLLWKKIRRGLSAGRVQSVALALICAREREIREFVPRAYWLVTVAAAAGDGRKYTLRADSLDGKSLWKEGKSLLIDSEQVVEAILGEVEKFPLTVTDFKVRESLRAAPAPFKTSTLQQEAARRSGLSPRRTMSIAQELFEGVSIPGRGPTGLITYMRTDSLRIAPEAVEKCRAYIASSFEPSYLPEKENAYSAKGRSQDAHEAIRPTDVTITPESLEGILTPDQMKLYSLIWRRYVASQMTPARVANATLTASAGRAGFRQLGETLLFPGWSAVWPLDLKGESLQPAAGGEVLSVEGTDSEQKFTRPPARYSEATLIKVLEDEGVGRPSTYASIVETLYDRGYVVRNEERRLQSTPLGETVDEFLMKYFNGESLSSIVDTGFTARMEESLDDVEEGKVPWLAVLRDFWKNFTVTMAEAETAPAAQLPPPEPIGEDCPECGKPLVLKNGRFGEFIGCSGYPECRFTRPVLVKTGAVCPKCGTGDVVKRKSRKGKPFYGCSRYPECDFVSWNPPSGRECPECGAAMMTTGRKGGEECPKCGYVPPKETRDDD</sequence>
<dbReference type="InterPro" id="IPR013497">
    <property type="entry name" value="Topo_IA_cen"/>
</dbReference>
<dbReference type="InterPro" id="IPR013498">
    <property type="entry name" value="Topo_IA_Znf"/>
</dbReference>
<feature type="compositionally biased region" description="Low complexity" evidence="15">
    <location>
        <begin position="46"/>
        <end position="55"/>
    </location>
</feature>
<feature type="domain" description="Toprim" evidence="16">
    <location>
        <begin position="104"/>
        <end position="217"/>
    </location>
</feature>
<dbReference type="SMART" id="SM00437">
    <property type="entry name" value="TOP1Ac"/>
    <property type="match status" value="1"/>
</dbReference>
<dbReference type="GO" id="GO:0003677">
    <property type="term" value="F:DNA binding"/>
    <property type="evidence" value="ECO:0007669"/>
    <property type="project" value="UniProtKB-KW"/>
</dbReference>
<dbReference type="PANTHER" id="PTHR42785:SF1">
    <property type="entry name" value="DNA TOPOISOMERASE"/>
    <property type="match status" value="1"/>
</dbReference>
<evidence type="ECO:0000256" key="10">
    <source>
        <dbReference type="ARBA" id="ARBA00023235"/>
    </source>
</evidence>
<dbReference type="InterPro" id="IPR003602">
    <property type="entry name" value="Topo_IA_DNA-bd_dom"/>
</dbReference>
<evidence type="ECO:0000256" key="6">
    <source>
        <dbReference type="ARBA" id="ARBA00022833"/>
    </source>
</evidence>
<keyword evidence="10 18" id="KW-0413">Isomerase</keyword>
<dbReference type="Gene3D" id="2.70.20.10">
    <property type="entry name" value="Topoisomerase I, domain 3"/>
    <property type="match status" value="1"/>
</dbReference>
<evidence type="ECO:0000256" key="8">
    <source>
        <dbReference type="ARBA" id="ARBA00023029"/>
    </source>
</evidence>
<dbReference type="NCBIfam" id="TIGR01051">
    <property type="entry name" value="topA_bact"/>
    <property type="match status" value="1"/>
</dbReference>
<keyword evidence="5" id="KW-0863">Zinc-finger</keyword>
<feature type="domain" description="Topo IA-type catalytic" evidence="17">
    <location>
        <begin position="230"/>
        <end position="667"/>
    </location>
</feature>
<evidence type="ECO:0000256" key="5">
    <source>
        <dbReference type="ARBA" id="ARBA00022771"/>
    </source>
</evidence>
<dbReference type="InterPro" id="IPR006171">
    <property type="entry name" value="TOPRIM_dom"/>
</dbReference>
<feature type="compositionally biased region" description="Basic and acidic residues" evidence="15">
    <location>
        <begin position="1"/>
        <end position="10"/>
    </location>
</feature>
<dbReference type="EC" id="5.6.2.1" evidence="3"/>
<dbReference type="PANTHER" id="PTHR42785">
    <property type="entry name" value="DNA TOPOISOMERASE, TYPE IA, CORE"/>
    <property type="match status" value="1"/>
</dbReference>
<feature type="region of interest" description="Disordered" evidence="15">
    <location>
        <begin position="1"/>
        <end position="101"/>
    </location>
</feature>
<evidence type="ECO:0000256" key="9">
    <source>
        <dbReference type="ARBA" id="ARBA00023125"/>
    </source>
</evidence>
<evidence type="ECO:0000256" key="1">
    <source>
        <dbReference type="ARBA" id="ARBA00000213"/>
    </source>
</evidence>
<dbReference type="CDD" id="cd03363">
    <property type="entry name" value="TOPRIM_TopoIA_TopoI"/>
    <property type="match status" value="1"/>
</dbReference>
<dbReference type="Pfam" id="PF01751">
    <property type="entry name" value="Toprim"/>
    <property type="match status" value="1"/>
</dbReference>
<dbReference type="PROSITE" id="PS50880">
    <property type="entry name" value="TOPRIM"/>
    <property type="match status" value="1"/>
</dbReference>
<keyword evidence="4" id="KW-0479">Metal-binding</keyword>
<dbReference type="PROSITE" id="PS52039">
    <property type="entry name" value="TOPO_IA_2"/>
    <property type="match status" value="1"/>
</dbReference>
<evidence type="ECO:0000256" key="3">
    <source>
        <dbReference type="ARBA" id="ARBA00012891"/>
    </source>
</evidence>
<dbReference type="SMART" id="SM00436">
    <property type="entry name" value="TOP1Bc"/>
    <property type="match status" value="1"/>
</dbReference>
<comment type="catalytic activity">
    <reaction evidence="1">
        <text>ATP-independent breakage of single-stranded DNA, followed by passage and rejoining.</text>
        <dbReference type="EC" id="5.6.2.1"/>
    </reaction>
</comment>
<dbReference type="InterPro" id="IPR013826">
    <property type="entry name" value="Topo_IA_cen_sub3"/>
</dbReference>
<organism evidence="18">
    <name type="scientific">bioreactor metagenome</name>
    <dbReference type="NCBI Taxonomy" id="1076179"/>
    <lineage>
        <taxon>unclassified sequences</taxon>
        <taxon>metagenomes</taxon>
        <taxon>ecological metagenomes</taxon>
    </lineage>
</organism>
<accession>A0A644VKV3</accession>
<dbReference type="HAMAP" id="MF_00952">
    <property type="entry name" value="Topoisom_1_prok"/>
    <property type="match status" value="1"/>
</dbReference>
<evidence type="ECO:0000256" key="7">
    <source>
        <dbReference type="ARBA" id="ARBA00022842"/>
    </source>
</evidence>
<evidence type="ECO:0000256" key="15">
    <source>
        <dbReference type="SAM" id="MobiDB-lite"/>
    </source>
</evidence>
<dbReference type="CDD" id="cd00186">
    <property type="entry name" value="TOP1Ac"/>
    <property type="match status" value="1"/>
</dbReference>
<dbReference type="Pfam" id="PF01396">
    <property type="entry name" value="Zn_ribbon_Top1"/>
    <property type="match status" value="3"/>
</dbReference>
<dbReference type="GO" id="GO:0006265">
    <property type="term" value="P:DNA topological change"/>
    <property type="evidence" value="ECO:0007669"/>
    <property type="project" value="InterPro"/>
</dbReference>
<evidence type="ECO:0000256" key="2">
    <source>
        <dbReference type="ARBA" id="ARBA00009446"/>
    </source>
</evidence>